<name>A0A419R3C2_9SPHN</name>
<evidence type="ECO:0000313" key="2">
    <source>
        <dbReference type="Proteomes" id="UP000284322"/>
    </source>
</evidence>
<dbReference type="InterPro" id="IPR038444">
    <property type="entry name" value="DUF465_sf"/>
</dbReference>
<dbReference type="Gene3D" id="6.10.280.50">
    <property type="match status" value="1"/>
</dbReference>
<sequence length="63" mass="7523">MTDRFLDYLAREHARLEDEIRLESRRPRPDEILIARLKKLKLALKDQMQSWTSDHASSDRQTA</sequence>
<proteinExistence type="predicted"/>
<gene>
    <name evidence="1" type="ORF">D6858_03695</name>
</gene>
<dbReference type="OrthoDB" id="7410619at2"/>
<evidence type="ECO:0000313" key="1">
    <source>
        <dbReference type="EMBL" id="RJX69021.1"/>
    </source>
</evidence>
<dbReference type="EMBL" id="RAHJ01000014">
    <property type="protein sequence ID" value="RJX69021.1"/>
    <property type="molecule type" value="Genomic_DNA"/>
</dbReference>
<dbReference type="InterPro" id="IPR007420">
    <property type="entry name" value="DUF465"/>
</dbReference>
<reference evidence="1 2" key="1">
    <citation type="submission" date="2018-09" db="EMBL/GenBank/DDBJ databases">
        <title>Altererythrobacter sp.Ery1 and Ery12, the genome sequencing of novel strains in genus Alterythrobacter.</title>
        <authorList>
            <person name="Cheng H."/>
            <person name="Wu Y.-H."/>
            <person name="Fang C."/>
            <person name="Xu X.-W."/>
        </authorList>
    </citation>
    <scope>NUCLEOTIDE SEQUENCE [LARGE SCALE GENOMIC DNA]</scope>
    <source>
        <strain evidence="1 2">Ery12</strain>
    </source>
</reference>
<keyword evidence="2" id="KW-1185">Reference proteome</keyword>
<dbReference type="Proteomes" id="UP000284322">
    <property type="component" value="Unassembled WGS sequence"/>
</dbReference>
<organism evidence="1 2">
    <name type="scientific">Tsuneonella suprasediminis</name>
    <dbReference type="NCBI Taxonomy" id="2306996"/>
    <lineage>
        <taxon>Bacteria</taxon>
        <taxon>Pseudomonadati</taxon>
        <taxon>Pseudomonadota</taxon>
        <taxon>Alphaproteobacteria</taxon>
        <taxon>Sphingomonadales</taxon>
        <taxon>Erythrobacteraceae</taxon>
        <taxon>Tsuneonella</taxon>
    </lineage>
</organism>
<comment type="caution">
    <text evidence="1">The sequence shown here is derived from an EMBL/GenBank/DDBJ whole genome shotgun (WGS) entry which is preliminary data.</text>
</comment>
<dbReference type="AlphaFoldDB" id="A0A419R3C2"/>
<accession>A0A419R3C2</accession>
<protein>
    <submittedName>
        <fullName evidence="1">DUF465 domain-containing protein</fullName>
    </submittedName>
</protein>
<dbReference type="Pfam" id="PF04325">
    <property type="entry name" value="DUF465"/>
    <property type="match status" value="1"/>
</dbReference>
<dbReference type="RefSeq" id="WP_120107296.1">
    <property type="nucleotide sequence ID" value="NZ_RAHJ01000014.1"/>
</dbReference>